<dbReference type="InterPro" id="IPR050136">
    <property type="entry name" value="FA_oxidation_alpha_subunit"/>
</dbReference>
<gene>
    <name evidence="4" type="ORF">MNBD_ALPHA08-1252</name>
</gene>
<feature type="non-terminal residue" evidence="4">
    <location>
        <position position="1"/>
    </location>
</feature>
<evidence type="ECO:0000256" key="1">
    <source>
        <dbReference type="ARBA" id="ARBA00023002"/>
    </source>
</evidence>
<proteinExistence type="predicted"/>
<keyword evidence="4" id="KW-0456">Lyase</keyword>
<reference evidence="4" key="1">
    <citation type="submission" date="2018-06" db="EMBL/GenBank/DDBJ databases">
        <authorList>
            <person name="Zhirakovskaya E."/>
        </authorList>
    </citation>
    <scope>NUCLEOTIDE SEQUENCE</scope>
</reference>
<dbReference type="Gene3D" id="1.10.1040.50">
    <property type="match status" value="1"/>
</dbReference>
<dbReference type="GO" id="GO:0016509">
    <property type="term" value="F:long-chain (3S)-3-hydroxyacyl-CoA dehydrogenase (NAD+) activity"/>
    <property type="evidence" value="ECO:0007669"/>
    <property type="project" value="TreeGrafter"/>
</dbReference>
<sequence length="317" mass="34924">ERRAANDRLMPDVKGDGIAKADLIIEVVPENPEIKASVYADCESRMKKGAILATNTSSILLQTLRKTLKNPQQFCGIHFFNPVAKMPLVEMISHDQLDPKVAKRVLGFINAIDKLPLPVKSAPGFLVNRALTPYMVEAFLAYSEGVKPELIDKVMEDFGMPMGPIELADTVGLDVGLHVAKVLQRDLKRATPDAPDWLEKLVEQKKLGKKTGQGIYKWVNGKAKKQKTDDQPPVGLADRLILPMLNAIADCMDEGLIEDNDAADAGMIFGTGFAPFTGGPINYAQKRGIDEIVEKLTALEEKYGKRFAVSKGWKKLR</sequence>
<organism evidence="4">
    <name type="scientific">hydrothermal vent metagenome</name>
    <dbReference type="NCBI Taxonomy" id="652676"/>
    <lineage>
        <taxon>unclassified sequences</taxon>
        <taxon>metagenomes</taxon>
        <taxon>ecological metagenomes</taxon>
    </lineage>
</organism>
<dbReference type="GO" id="GO:0008692">
    <property type="term" value="F:3-hydroxybutyryl-CoA epimerase activity"/>
    <property type="evidence" value="ECO:0007669"/>
    <property type="project" value="UniProtKB-EC"/>
</dbReference>
<dbReference type="SUPFAM" id="SSF51735">
    <property type="entry name" value="NAD(P)-binding Rossmann-fold domains"/>
    <property type="match status" value="1"/>
</dbReference>
<dbReference type="SUPFAM" id="SSF48179">
    <property type="entry name" value="6-phosphogluconate dehydrogenase C-terminal domain-like"/>
    <property type="match status" value="2"/>
</dbReference>
<dbReference type="Gene3D" id="3.40.50.720">
    <property type="entry name" value="NAD(P)-binding Rossmann-like Domain"/>
    <property type="match status" value="1"/>
</dbReference>
<dbReference type="GO" id="GO:0070403">
    <property type="term" value="F:NAD+ binding"/>
    <property type="evidence" value="ECO:0007669"/>
    <property type="project" value="InterPro"/>
</dbReference>
<feature type="domain" description="3-hydroxyacyl-CoA dehydrogenase C-terminal" evidence="2">
    <location>
        <begin position="124"/>
        <end position="218"/>
    </location>
</feature>
<feature type="domain" description="3-hydroxyacyl-CoA dehydrogenase NAD binding" evidence="3">
    <location>
        <begin position="8"/>
        <end position="120"/>
    </location>
</feature>
<dbReference type="PANTHER" id="PTHR43612">
    <property type="entry name" value="TRIFUNCTIONAL ENZYME SUBUNIT ALPHA"/>
    <property type="match status" value="1"/>
</dbReference>
<evidence type="ECO:0000259" key="3">
    <source>
        <dbReference type="Pfam" id="PF02737"/>
    </source>
</evidence>
<keyword evidence="1 4" id="KW-0560">Oxidoreductase</keyword>
<evidence type="ECO:0000313" key="4">
    <source>
        <dbReference type="EMBL" id="VAV92179.1"/>
    </source>
</evidence>
<dbReference type="EC" id="4.2.1.17" evidence="4"/>
<dbReference type="EC" id="5.1.2.3" evidence="4"/>
<dbReference type="Pfam" id="PF02737">
    <property type="entry name" value="3HCDH_N"/>
    <property type="match status" value="1"/>
</dbReference>
<keyword evidence="4" id="KW-0413">Isomerase</keyword>
<evidence type="ECO:0000259" key="2">
    <source>
        <dbReference type="Pfam" id="PF00725"/>
    </source>
</evidence>
<dbReference type="InterPro" id="IPR008927">
    <property type="entry name" value="6-PGluconate_DH-like_C_sf"/>
</dbReference>
<accession>A0A3B0RJI4</accession>
<name>A0A3B0RJI4_9ZZZZ</name>
<dbReference type="GO" id="GO:0006635">
    <property type="term" value="P:fatty acid beta-oxidation"/>
    <property type="evidence" value="ECO:0007669"/>
    <property type="project" value="UniProtKB-ARBA"/>
</dbReference>
<dbReference type="Pfam" id="PF00725">
    <property type="entry name" value="3HCDH"/>
    <property type="match status" value="1"/>
</dbReference>
<dbReference type="InterPro" id="IPR006176">
    <property type="entry name" value="3-OHacyl-CoA_DH_NAD-bd"/>
</dbReference>
<dbReference type="InterPro" id="IPR036291">
    <property type="entry name" value="NAD(P)-bd_dom_sf"/>
</dbReference>
<protein>
    <submittedName>
        <fullName evidence="4">Enoyl-CoA hydratase / 3-hydroxyacyl-CoA dehydrogenase / 3-hydroxybutyryl-CoA epimerase</fullName>
        <ecNumber evidence="4">1.1.1.35</ecNumber>
        <ecNumber evidence="4">4.2.1.17</ecNumber>
        <ecNumber evidence="4">5.1.2.3</ecNumber>
    </submittedName>
</protein>
<dbReference type="EC" id="1.1.1.35" evidence="4"/>
<dbReference type="PANTHER" id="PTHR43612:SF3">
    <property type="entry name" value="TRIFUNCTIONAL ENZYME SUBUNIT ALPHA, MITOCHONDRIAL"/>
    <property type="match status" value="1"/>
</dbReference>
<dbReference type="EMBL" id="UOEC01000096">
    <property type="protein sequence ID" value="VAV92179.1"/>
    <property type="molecule type" value="Genomic_DNA"/>
</dbReference>
<dbReference type="AlphaFoldDB" id="A0A3B0RJI4"/>
<dbReference type="InterPro" id="IPR006108">
    <property type="entry name" value="3HC_DH_C"/>
</dbReference>
<dbReference type="GO" id="GO:0004300">
    <property type="term" value="F:enoyl-CoA hydratase activity"/>
    <property type="evidence" value="ECO:0007669"/>
    <property type="project" value="UniProtKB-EC"/>
</dbReference>